<dbReference type="InterPro" id="IPR002835">
    <property type="entry name" value="CofC"/>
</dbReference>
<comment type="catalytic activity">
    <reaction evidence="5">
        <text>phosphoenolpyruvate + GTP + H(+) = enolpyruvoyl-2-diphospho-5'-guanosine + diphosphate</text>
        <dbReference type="Rhea" id="RHEA:30519"/>
        <dbReference type="ChEBI" id="CHEBI:15378"/>
        <dbReference type="ChEBI" id="CHEBI:33019"/>
        <dbReference type="ChEBI" id="CHEBI:37565"/>
        <dbReference type="ChEBI" id="CHEBI:58702"/>
        <dbReference type="ChEBI" id="CHEBI:143701"/>
        <dbReference type="EC" id="2.7.7.105"/>
    </reaction>
</comment>
<keyword evidence="3 5" id="KW-0547">Nucleotide-binding</keyword>
<dbReference type="SUPFAM" id="SSF53448">
    <property type="entry name" value="Nucleotide-diphospho-sugar transferases"/>
    <property type="match status" value="1"/>
</dbReference>
<evidence type="ECO:0000256" key="2">
    <source>
        <dbReference type="ARBA" id="ARBA00022695"/>
    </source>
</evidence>
<proteinExistence type="inferred from homology"/>
<feature type="binding site" evidence="5">
    <location>
        <position position="208"/>
    </location>
    <ligand>
        <name>phosphoenolpyruvate</name>
        <dbReference type="ChEBI" id="CHEBI:58702"/>
    </ligand>
</feature>
<dbReference type="EC" id="2.7.7.105" evidence="5"/>
<keyword evidence="2 5" id="KW-0548">Nucleotidyltransferase</keyword>
<sequence length="270" mass="27603">MEGMQWGSRPIGPMGLEGVAAVLAVKDLDSAKTRLAASLRVTGHCRHRAGGTVGAHRDLVLAMLADTIGALGAAGVADIAVVTPDDAVLRVAAEVGAIGIRERPAVDHGHRPVHGKAHSDGFTSRGVDPLNRAYAQGAMALSADRPGVHTMVLVQADLPAATPRSLREVLAAAAGHRQAVLGDRDGTGTTLLVRDASESAPPRFGVDSLTAHINAGAIDLDPTGLLWPDLRTDVDTATDLDAARLLGLGPRTIAVLDPSQPGVSGSVDAS</sequence>
<keyword evidence="1 5" id="KW-0808">Transferase</keyword>
<reference evidence="6 7" key="1">
    <citation type="submission" date="2013-01" db="EMBL/GenBank/DDBJ databases">
        <title>Whole genome shotgun sequence of Gordonia soli NBRC 108243.</title>
        <authorList>
            <person name="Isaki-Nakamura S."/>
            <person name="Hosoyama A."/>
            <person name="Tsuchikane K."/>
            <person name="Ando Y."/>
            <person name="Baba S."/>
            <person name="Ohji S."/>
            <person name="Hamada M."/>
            <person name="Tamura T."/>
            <person name="Yamazoe A."/>
            <person name="Yamazaki S."/>
            <person name="Fujita N."/>
        </authorList>
    </citation>
    <scope>NUCLEOTIDE SEQUENCE [LARGE SCALE GENOMIC DNA]</scope>
    <source>
        <strain evidence="6 7">NBRC 108243</strain>
    </source>
</reference>
<dbReference type="InterPro" id="IPR029044">
    <property type="entry name" value="Nucleotide-diphossugar_trans"/>
</dbReference>
<accession>M0QFY7</accession>
<evidence type="ECO:0000313" key="6">
    <source>
        <dbReference type="EMBL" id="GAC66312.1"/>
    </source>
</evidence>
<gene>
    <name evidence="5" type="primary">fbiD</name>
    <name evidence="6" type="ORF">GS4_02_00220</name>
</gene>
<dbReference type="Proteomes" id="UP000011666">
    <property type="component" value="Unassembled WGS sequence"/>
</dbReference>
<dbReference type="EMBL" id="BANX01000002">
    <property type="protein sequence ID" value="GAC66312.1"/>
    <property type="molecule type" value="Genomic_DNA"/>
</dbReference>
<comment type="pathway">
    <text evidence="5">Cofactor biosynthesis; coenzyme F420 biosynthesis.</text>
</comment>
<dbReference type="UniPathway" id="UPA00071"/>
<protein>
    <recommendedName>
        <fullName evidence="5">Phosphoenolpyruvate guanylyltransferase</fullName>
        <shortName evidence="5">PEP guanylyltransferase</shortName>
        <ecNumber evidence="5">2.7.7.105</ecNumber>
    </recommendedName>
</protein>
<comment type="caution">
    <text evidence="6">The sequence shown here is derived from an EMBL/GenBank/DDBJ whole genome shotgun (WGS) entry which is preliminary data.</text>
</comment>
<feature type="binding site" evidence="5">
    <location>
        <position position="205"/>
    </location>
    <ligand>
        <name>phosphoenolpyruvate</name>
        <dbReference type="ChEBI" id="CHEBI:58702"/>
    </ligand>
</feature>
<name>M0QFY7_9ACTN</name>
<comment type="similarity">
    <text evidence="5">Belongs to the CofC family.</text>
</comment>
<keyword evidence="4 5" id="KW-0342">GTP-binding</keyword>
<dbReference type="PANTHER" id="PTHR40392:SF1">
    <property type="entry name" value="2-PHOSPHO-L-LACTATE GUANYLYLTRANSFERASE"/>
    <property type="match status" value="1"/>
</dbReference>
<evidence type="ECO:0000256" key="5">
    <source>
        <dbReference type="HAMAP-Rule" id="MF_02114"/>
    </source>
</evidence>
<dbReference type="GO" id="GO:0052645">
    <property type="term" value="P:F420-0 metabolic process"/>
    <property type="evidence" value="ECO:0007669"/>
    <property type="project" value="UniProtKB-UniRule"/>
</dbReference>
<evidence type="ECO:0000256" key="1">
    <source>
        <dbReference type="ARBA" id="ARBA00022679"/>
    </source>
</evidence>
<dbReference type="HAMAP" id="MF_02114">
    <property type="entry name" value="CofC"/>
    <property type="match status" value="1"/>
</dbReference>
<dbReference type="STRING" id="1223545.GS4_02_00220"/>
<evidence type="ECO:0000256" key="4">
    <source>
        <dbReference type="ARBA" id="ARBA00023134"/>
    </source>
</evidence>
<keyword evidence="7" id="KW-1185">Reference proteome</keyword>
<dbReference type="Gene3D" id="3.90.550.10">
    <property type="entry name" value="Spore Coat Polysaccharide Biosynthesis Protein SpsA, Chain A"/>
    <property type="match status" value="1"/>
</dbReference>
<dbReference type="NCBIfam" id="TIGR03552">
    <property type="entry name" value="F420_cofC"/>
    <property type="match status" value="1"/>
</dbReference>
<comment type="function">
    <text evidence="5">Guanylyltransferase that catalyzes the activation of phosphoenolpyruvate (PEP) as enolpyruvoyl-2-diphospho-5'-guanosine, via the condensation of PEP with GTP. It is involved in the biosynthesis of coenzyme F420, a hydride carrier cofactor.</text>
</comment>
<dbReference type="PANTHER" id="PTHR40392">
    <property type="entry name" value="2-PHOSPHO-L-LACTATE GUANYLYLTRANSFERASE"/>
    <property type="match status" value="1"/>
</dbReference>
<evidence type="ECO:0000313" key="7">
    <source>
        <dbReference type="Proteomes" id="UP000011666"/>
    </source>
</evidence>
<evidence type="ECO:0000256" key="3">
    <source>
        <dbReference type="ARBA" id="ARBA00022741"/>
    </source>
</evidence>
<dbReference type="GO" id="GO:0043814">
    <property type="term" value="F:phospholactate guanylyltransferase activity"/>
    <property type="evidence" value="ECO:0007669"/>
    <property type="project" value="InterPro"/>
</dbReference>
<dbReference type="GO" id="GO:0005525">
    <property type="term" value="F:GTP binding"/>
    <property type="evidence" value="ECO:0007669"/>
    <property type="project" value="UniProtKB-KW"/>
</dbReference>
<dbReference type="AlphaFoldDB" id="M0QFY7"/>
<feature type="binding site" evidence="5">
    <location>
        <position position="189"/>
    </location>
    <ligand>
        <name>phosphoenolpyruvate</name>
        <dbReference type="ChEBI" id="CHEBI:58702"/>
    </ligand>
</feature>
<organism evidence="6 7">
    <name type="scientific">Gordonia soli NBRC 108243</name>
    <dbReference type="NCBI Taxonomy" id="1223545"/>
    <lineage>
        <taxon>Bacteria</taxon>
        <taxon>Bacillati</taxon>
        <taxon>Actinomycetota</taxon>
        <taxon>Actinomycetes</taxon>
        <taxon>Mycobacteriales</taxon>
        <taxon>Gordoniaceae</taxon>
        <taxon>Gordonia</taxon>
    </lineage>
</organism>
<dbReference type="eggNOG" id="COG1920">
    <property type="taxonomic scope" value="Bacteria"/>
</dbReference>